<keyword evidence="3" id="KW-1185">Reference proteome</keyword>
<reference evidence="2 3" key="1">
    <citation type="submission" date="2015-04" db="EMBL/GenBank/DDBJ databases">
        <authorList>
            <person name="Syromyatnikov M.Y."/>
            <person name="Popov V.N."/>
        </authorList>
    </citation>
    <scope>NUCLEOTIDE SEQUENCE [LARGE SCALE GENOMIC DNA]</scope>
</reference>
<accession>A0A1J1I0L1</accession>
<proteinExistence type="predicted"/>
<name>A0A1J1I0L1_9DIPT</name>
<sequence>MALMKQDEWRVNNLISQLLYLHLPTPETSSQAKVKQHNNLCDQTLYKKRWKTCQNSSVRGGSGRCFTQKKKKKNKSKKEKRNNKHSKRFFLSKQIKTAAITHNNIQFLSDFMNEKRNITQQAKALNTT</sequence>
<feature type="compositionally biased region" description="Basic residues" evidence="1">
    <location>
        <begin position="67"/>
        <end position="86"/>
    </location>
</feature>
<organism evidence="2 3">
    <name type="scientific">Clunio marinus</name>
    <dbReference type="NCBI Taxonomy" id="568069"/>
    <lineage>
        <taxon>Eukaryota</taxon>
        <taxon>Metazoa</taxon>
        <taxon>Ecdysozoa</taxon>
        <taxon>Arthropoda</taxon>
        <taxon>Hexapoda</taxon>
        <taxon>Insecta</taxon>
        <taxon>Pterygota</taxon>
        <taxon>Neoptera</taxon>
        <taxon>Endopterygota</taxon>
        <taxon>Diptera</taxon>
        <taxon>Nematocera</taxon>
        <taxon>Chironomoidea</taxon>
        <taxon>Chironomidae</taxon>
        <taxon>Clunio</taxon>
    </lineage>
</organism>
<dbReference type="Proteomes" id="UP000183832">
    <property type="component" value="Unassembled WGS sequence"/>
</dbReference>
<dbReference type="EMBL" id="CVRI01000038">
    <property type="protein sequence ID" value="CRK93872.1"/>
    <property type="molecule type" value="Genomic_DNA"/>
</dbReference>
<evidence type="ECO:0000256" key="1">
    <source>
        <dbReference type="SAM" id="MobiDB-lite"/>
    </source>
</evidence>
<dbReference type="AlphaFoldDB" id="A0A1J1I0L1"/>
<feature type="region of interest" description="Disordered" evidence="1">
    <location>
        <begin position="55"/>
        <end position="86"/>
    </location>
</feature>
<evidence type="ECO:0000313" key="2">
    <source>
        <dbReference type="EMBL" id="CRK93872.1"/>
    </source>
</evidence>
<evidence type="ECO:0000313" key="3">
    <source>
        <dbReference type="Proteomes" id="UP000183832"/>
    </source>
</evidence>
<gene>
    <name evidence="2" type="ORF">CLUMA_CG007399</name>
</gene>
<protein>
    <submittedName>
        <fullName evidence="2">CLUMA_CG007399, isoform A</fullName>
    </submittedName>
</protein>